<dbReference type="InterPro" id="IPR050316">
    <property type="entry name" value="Tyrosinase/Hemocyanin"/>
</dbReference>
<evidence type="ECO:0000256" key="2">
    <source>
        <dbReference type="ARBA" id="ARBA00023008"/>
    </source>
</evidence>
<evidence type="ECO:0000313" key="6">
    <source>
        <dbReference type="EMBL" id="VDI58951.1"/>
    </source>
</evidence>
<accession>A0A8B6G5F7</accession>
<dbReference type="AlphaFoldDB" id="A0A8B6G5F7"/>
<keyword evidence="6" id="KW-0560">Oxidoreductase</keyword>
<evidence type="ECO:0000256" key="3">
    <source>
        <dbReference type="SAM" id="SignalP"/>
    </source>
</evidence>
<keyword evidence="1" id="KW-0479">Metal-binding</keyword>
<dbReference type="PROSITE" id="PS00497">
    <property type="entry name" value="TYROSINASE_1"/>
    <property type="match status" value="1"/>
</dbReference>
<dbReference type="Proteomes" id="UP000596742">
    <property type="component" value="Unassembled WGS sequence"/>
</dbReference>
<dbReference type="EMBL" id="UYJE01007897">
    <property type="protein sequence ID" value="VDI58951.1"/>
    <property type="molecule type" value="Genomic_DNA"/>
</dbReference>
<dbReference type="GO" id="GO:0004503">
    <property type="term" value="F:tyrosinase activity"/>
    <property type="evidence" value="ECO:0007669"/>
    <property type="project" value="UniProtKB-EC"/>
</dbReference>
<dbReference type="SUPFAM" id="SSF48056">
    <property type="entry name" value="Di-copper centre-containing domain"/>
    <property type="match status" value="1"/>
</dbReference>
<dbReference type="InterPro" id="IPR002227">
    <property type="entry name" value="Tyrosinase_Cu-bd"/>
</dbReference>
<dbReference type="Pfam" id="PF00264">
    <property type="entry name" value="Tyrosinase"/>
    <property type="match status" value="1"/>
</dbReference>
<proteinExistence type="predicted"/>
<keyword evidence="2" id="KW-0186">Copper</keyword>
<dbReference type="PRINTS" id="PR00092">
    <property type="entry name" value="TYROSINASE"/>
</dbReference>
<protein>
    <submittedName>
        <fullName evidence="6">Tyrosinase</fullName>
        <ecNumber evidence="6">1.14.18.1</ecNumber>
    </submittedName>
</protein>
<feature type="chain" id="PRO_5032730267" evidence="3">
    <location>
        <begin position="26"/>
        <end position="449"/>
    </location>
</feature>
<evidence type="ECO:0000259" key="5">
    <source>
        <dbReference type="PROSITE" id="PS00498"/>
    </source>
</evidence>
<reference evidence="6" key="1">
    <citation type="submission" date="2018-11" db="EMBL/GenBank/DDBJ databases">
        <authorList>
            <person name="Alioto T."/>
            <person name="Alioto T."/>
        </authorList>
    </citation>
    <scope>NUCLEOTIDE SEQUENCE</scope>
</reference>
<dbReference type="InterPro" id="IPR008922">
    <property type="entry name" value="Di-copper_centre_dom_sf"/>
</dbReference>
<dbReference type="PROSITE" id="PS00498">
    <property type="entry name" value="TYROSINASE_2"/>
    <property type="match status" value="1"/>
</dbReference>
<dbReference type="PANTHER" id="PTHR11474">
    <property type="entry name" value="TYROSINASE FAMILY MEMBER"/>
    <property type="match status" value="1"/>
</dbReference>
<sequence length="449" mass="50937">MGLERTWGSLLLTVVLVAFLPNISSLQINSTDQETNCFERGINIKCFKKFLQPAAVTLNDTSSTNFLNALYRKINSEADTASKSRHKRRAAKKLVRREIRAGPYETNFLCYALAVQRLKKHFGIRPDRSTYDIIAIIHTGSPREHGGPAFFSWHRIYLLLYEAALQSVFGPGVTTPYWDSTLDEAMGKRQARTILFSNKYFGTPFGEVTEGFFANLPGAKIRRNVGATANLITKKAVALVLSRKRHSQIVRREKLKYFWEGYHNSVHRWVDGNMASGPIAAFDPIFWCHHAYIDYVWELFRKRIRNAPADYPLGFPEQPPDGQMRFNSYIYQPNPPITNQQGYSNKYARLRRYDPAPSCKNLCSNSEDLYCNREKDICVSLERVSGETIAQDAIAYPFSAFSVPQGPDNITLQGIKQAILQELPAGTPLNLFEVTDISPNTRAISVFDV</sequence>
<organism evidence="6 7">
    <name type="scientific">Mytilus galloprovincialis</name>
    <name type="common">Mediterranean mussel</name>
    <dbReference type="NCBI Taxonomy" id="29158"/>
    <lineage>
        <taxon>Eukaryota</taxon>
        <taxon>Metazoa</taxon>
        <taxon>Spiralia</taxon>
        <taxon>Lophotrochozoa</taxon>
        <taxon>Mollusca</taxon>
        <taxon>Bivalvia</taxon>
        <taxon>Autobranchia</taxon>
        <taxon>Pteriomorphia</taxon>
        <taxon>Mytilida</taxon>
        <taxon>Mytiloidea</taxon>
        <taxon>Mytilidae</taxon>
        <taxon>Mytilinae</taxon>
        <taxon>Mytilus</taxon>
    </lineage>
</organism>
<feature type="domain" description="Tyrosinase copper-binding" evidence="4">
    <location>
        <begin position="145"/>
        <end position="162"/>
    </location>
</feature>
<keyword evidence="7" id="KW-1185">Reference proteome</keyword>
<name>A0A8B6G5F7_MYTGA</name>
<feature type="domain" description="Tyrosinase copper-binding" evidence="5">
    <location>
        <begin position="283"/>
        <end position="294"/>
    </location>
</feature>
<keyword evidence="3" id="KW-0732">Signal</keyword>
<dbReference type="GO" id="GO:0046872">
    <property type="term" value="F:metal ion binding"/>
    <property type="evidence" value="ECO:0007669"/>
    <property type="project" value="UniProtKB-KW"/>
</dbReference>
<dbReference type="PANTHER" id="PTHR11474:SF126">
    <property type="entry name" value="TYROSINASE-LIKE PROTEIN TYR-1-RELATED"/>
    <property type="match status" value="1"/>
</dbReference>
<dbReference type="EC" id="1.14.18.1" evidence="6"/>
<gene>
    <name evidence="6" type="ORF">MGAL_10B065724</name>
</gene>
<evidence type="ECO:0000256" key="1">
    <source>
        <dbReference type="ARBA" id="ARBA00022723"/>
    </source>
</evidence>
<evidence type="ECO:0000313" key="7">
    <source>
        <dbReference type="Proteomes" id="UP000596742"/>
    </source>
</evidence>
<feature type="signal peptide" evidence="3">
    <location>
        <begin position="1"/>
        <end position="25"/>
    </location>
</feature>
<dbReference type="OrthoDB" id="6132182at2759"/>
<dbReference type="Gene3D" id="1.10.1280.10">
    <property type="entry name" value="Di-copper center containing domain from catechol oxidase"/>
    <property type="match status" value="1"/>
</dbReference>
<evidence type="ECO:0000259" key="4">
    <source>
        <dbReference type="PROSITE" id="PS00497"/>
    </source>
</evidence>
<comment type="caution">
    <text evidence="6">The sequence shown here is derived from an EMBL/GenBank/DDBJ whole genome shotgun (WGS) entry which is preliminary data.</text>
</comment>